<evidence type="ECO:0000256" key="11">
    <source>
        <dbReference type="PIRNR" id="PIRNR037839"/>
    </source>
</evidence>
<dbReference type="SUPFAM" id="SSF55658">
    <property type="entry name" value="L9 N-domain-like"/>
    <property type="match status" value="1"/>
</dbReference>
<evidence type="ECO:0000313" key="15">
    <source>
        <dbReference type="Proteomes" id="UP000244925"/>
    </source>
</evidence>
<evidence type="ECO:0000256" key="4">
    <source>
        <dbReference type="ARBA" id="ARBA00012180"/>
    </source>
</evidence>
<proteinExistence type="inferred from homology"/>
<dbReference type="InterPro" id="IPR002156">
    <property type="entry name" value="RNaseH_domain"/>
</dbReference>
<keyword evidence="12" id="KW-0464">Manganese</keyword>
<dbReference type="GeneID" id="93425543"/>
<dbReference type="EC" id="3.1.26.4" evidence="4 11"/>
<gene>
    <name evidence="14" type="ORF">C5O25_03700</name>
</gene>
<comment type="caution">
    <text evidence="14">The sequence shown here is derived from an EMBL/GenBank/DDBJ whole genome shotgun (WGS) entry which is preliminary data.</text>
</comment>
<dbReference type="Pfam" id="PF01693">
    <property type="entry name" value="Cauli_VI"/>
    <property type="match status" value="1"/>
</dbReference>
<evidence type="ECO:0000256" key="7">
    <source>
        <dbReference type="ARBA" id="ARBA00022723"/>
    </source>
</evidence>
<evidence type="ECO:0000256" key="8">
    <source>
        <dbReference type="ARBA" id="ARBA00022759"/>
    </source>
</evidence>
<dbReference type="PROSITE" id="PS50879">
    <property type="entry name" value="RNASE_H_1"/>
    <property type="match status" value="1"/>
</dbReference>
<name>A0A2V1IZY4_9BACT</name>
<dbReference type="RefSeq" id="WP_107035386.1">
    <property type="nucleotide sequence ID" value="NZ_CAONGC010000012.1"/>
</dbReference>
<dbReference type="GO" id="GO:0004523">
    <property type="term" value="F:RNA-DNA hybrid ribonuclease activity"/>
    <property type="evidence" value="ECO:0007669"/>
    <property type="project" value="UniProtKB-UniRule"/>
</dbReference>
<evidence type="ECO:0000256" key="2">
    <source>
        <dbReference type="ARBA" id="ARBA00004065"/>
    </source>
</evidence>
<keyword evidence="11" id="KW-0963">Cytoplasm</keyword>
<dbReference type="InterPro" id="IPR037056">
    <property type="entry name" value="RNase_H1_N_sf"/>
</dbReference>
<organism evidence="14 15">
    <name type="scientific">Paramuribaculum intestinale</name>
    <dbReference type="NCBI Taxonomy" id="2094151"/>
    <lineage>
        <taxon>Bacteria</taxon>
        <taxon>Pseudomonadati</taxon>
        <taxon>Bacteroidota</taxon>
        <taxon>Bacteroidia</taxon>
        <taxon>Bacteroidales</taxon>
        <taxon>Muribaculaceae</taxon>
        <taxon>Paramuribaculum</taxon>
    </lineage>
</organism>
<dbReference type="InterPro" id="IPR017290">
    <property type="entry name" value="RNase_H_bac"/>
</dbReference>
<feature type="binding site" evidence="12">
    <location>
        <position position="125"/>
    </location>
    <ligand>
        <name>Mg(2+)</name>
        <dbReference type="ChEBI" id="CHEBI:18420"/>
        <label>2</label>
    </ligand>
</feature>
<dbReference type="EMBL" id="PUBV01000005">
    <property type="protein sequence ID" value="PWB08640.1"/>
    <property type="molecule type" value="Genomic_DNA"/>
</dbReference>
<evidence type="ECO:0000259" key="13">
    <source>
        <dbReference type="PROSITE" id="PS50879"/>
    </source>
</evidence>
<evidence type="ECO:0000256" key="9">
    <source>
        <dbReference type="ARBA" id="ARBA00022801"/>
    </source>
</evidence>
<dbReference type="AlphaFoldDB" id="A0A2V1IZY4"/>
<dbReference type="GO" id="GO:0005737">
    <property type="term" value="C:cytoplasm"/>
    <property type="evidence" value="ECO:0007669"/>
    <property type="project" value="UniProtKB-SubCell"/>
</dbReference>
<dbReference type="InterPro" id="IPR036397">
    <property type="entry name" value="RNaseH_sf"/>
</dbReference>
<keyword evidence="10 11" id="KW-0460">Magnesium</keyword>
<accession>A0A2V1IZY4</accession>
<comment type="similarity">
    <text evidence="3 11">Belongs to the RNase H family.</text>
</comment>
<keyword evidence="15" id="KW-1185">Reference proteome</keyword>
<dbReference type="GO" id="GO:0046872">
    <property type="term" value="F:metal ion binding"/>
    <property type="evidence" value="ECO:0007669"/>
    <property type="project" value="UniProtKB-KW"/>
</dbReference>
<evidence type="ECO:0000256" key="3">
    <source>
        <dbReference type="ARBA" id="ARBA00005300"/>
    </source>
</evidence>
<keyword evidence="9 11" id="KW-0378">Hydrolase</keyword>
<dbReference type="Pfam" id="PF00075">
    <property type="entry name" value="RNase_H"/>
    <property type="match status" value="1"/>
</dbReference>
<dbReference type="SUPFAM" id="SSF53098">
    <property type="entry name" value="Ribonuclease H-like"/>
    <property type="match status" value="1"/>
</dbReference>
<evidence type="ECO:0000256" key="6">
    <source>
        <dbReference type="ARBA" id="ARBA00022722"/>
    </source>
</evidence>
<dbReference type="PIRSF" id="PIRSF037839">
    <property type="entry name" value="Ribonuclease_H"/>
    <property type="match status" value="1"/>
</dbReference>
<dbReference type="InterPro" id="IPR012337">
    <property type="entry name" value="RNaseH-like_sf"/>
</dbReference>
<dbReference type="Proteomes" id="UP000244925">
    <property type="component" value="Unassembled WGS sequence"/>
</dbReference>
<feature type="binding site" evidence="12">
    <location>
        <position position="209"/>
    </location>
    <ligand>
        <name>Mg(2+)</name>
        <dbReference type="ChEBI" id="CHEBI:18420"/>
        <label>1</label>
    </ligand>
</feature>
<evidence type="ECO:0000256" key="1">
    <source>
        <dbReference type="ARBA" id="ARBA00001946"/>
    </source>
</evidence>
<comment type="function">
    <text evidence="2 11">Endonuclease that specifically degrades the RNA of RNA-DNA hybrids.</text>
</comment>
<evidence type="ECO:0000313" key="14">
    <source>
        <dbReference type="EMBL" id="PWB08640.1"/>
    </source>
</evidence>
<dbReference type="InterPro" id="IPR009027">
    <property type="entry name" value="Ribosomal_bL9/RNase_H1_N"/>
</dbReference>
<feature type="binding site" evidence="12">
    <location>
        <position position="149"/>
    </location>
    <ligand>
        <name>Mg(2+)</name>
        <dbReference type="ChEBI" id="CHEBI:18420"/>
        <label>2</label>
    </ligand>
</feature>
<evidence type="ECO:0000256" key="12">
    <source>
        <dbReference type="PIRSR" id="PIRSR037839-1"/>
    </source>
</evidence>
<feature type="domain" description="RNase H type-1" evidence="13">
    <location>
        <begin position="78"/>
        <end position="213"/>
    </location>
</feature>
<comment type="cofactor">
    <cofactor evidence="12">
        <name>Mn(2+)</name>
        <dbReference type="ChEBI" id="CHEBI:29035"/>
    </cofactor>
    <cofactor evidence="12">
        <name>Mg(2+)</name>
        <dbReference type="ChEBI" id="CHEBI:18420"/>
    </cofactor>
    <text evidence="12">Binds 2 metal ions per subunit. Manganese or magnesium.</text>
</comment>
<dbReference type="Gene3D" id="3.40.970.10">
    <property type="entry name" value="Ribonuclease H1, N-terminal domain"/>
    <property type="match status" value="1"/>
</dbReference>
<sequence>MAKKYYVVWAGHDTGVYDSWEECQLQTQGFPGARYKGFSTLEAAISAYRNESRADDMAVISAIAARPAVTTNYSALPGINMNAICVDAACSGNPGPMEYRGVDLSTGRELFHFGPIGGATNNIGEFLAIVHALAMLEKEGRSGVTVYSDSRTAQAWVRDRHARTQIKPSAANAAVRDLIRRAETWLQTHTPRNPVVKWPTEEWGEIPADFGRK</sequence>
<feature type="binding site" evidence="12">
    <location>
        <position position="87"/>
    </location>
    <ligand>
        <name>Mg(2+)</name>
        <dbReference type="ChEBI" id="CHEBI:18420"/>
        <label>1</label>
    </ligand>
</feature>
<dbReference type="FunFam" id="3.40.970.10:FF:000002">
    <property type="entry name" value="Ribonuclease H"/>
    <property type="match status" value="1"/>
</dbReference>
<comment type="catalytic activity">
    <reaction evidence="11">
        <text>Endonucleolytic cleavage to 5'-phosphomonoester.</text>
        <dbReference type="EC" id="3.1.26.4"/>
    </reaction>
</comment>
<evidence type="ECO:0000256" key="5">
    <source>
        <dbReference type="ARBA" id="ARBA00017721"/>
    </source>
</evidence>
<evidence type="ECO:0000256" key="10">
    <source>
        <dbReference type="ARBA" id="ARBA00022842"/>
    </source>
</evidence>
<comment type="cofactor">
    <cofactor evidence="1">
        <name>Mg(2+)</name>
        <dbReference type="ChEBI" id="CHEBI:18420"/>
    </cofactor>
</comment>
<dbReference type="Gene3D" id="3.30.420.10">
    <property type="entry name" value="Ribonuclease H-like superfamily/Ribonuclease H"/>
    <property type="match status" value="1"/>
</dbReference>
<dbReference type="GO" id="GO:0003676">
    <property type="term" value="F:nucleic acid binding"/>
    <property type="evidence" value="ECO:0007669"/>
    <property type="project" value="UniProtKB-UniRule"/>
</dbReference>
<keyword evidence="6 11" id="KW-0540">Nuclease</keyword>
<reference evidence="15" key="1">
    <citation type="submission" date="2018-02" db="EMBL/GenBank/DDBJ databases">
        <authorList>
            <person name="Clavel T."/>
            <person name="Strowig T."/>
        </authorList>
    </citation>
    <scope>NUCLEOTIDE SEQUENCE [LARGE SCALE GENOMIC DNA]</scope>
    <source>
        <strain evidence="15">DSM 100764</strain>
    </source>
</reference>
<comment type="subcellular location">
    <subcellularLocation>
        <location evidence="11">Cytoplasm</location>
    </subcellularLocation>
</comment>
<protein>
    <recommendedName>
        <fullName evidence="5 11">Ribonuclease H</fullName>
        <ecNumber evidence="4 11">3.1.26.4</ecNumber>
    </recommendedName>
</protein>
<keyword evidence="7 11" id="KW-0479">Metal-binding</keyword>
<dbReference type="InterPro" id="IPR011320">
    <property type="entry name" value="RNase_H1_N"/>
</dbReference>
<keyword evidence="8 11" id="KW-0255">Endonuclease</keyword>